<dbReference type="GO" id="GO:0009244">
    <property type="term" value="P:lipopolysaccharide core region biosynthetic process"/>
    <property type="evidence" value="ECO:0007669"/>
    <property type="project" value="TreeGrafter"/>
</dbReference>
<dbReference type="GO" id="GO:0005886">
    <property type="term" value="C:plasma membrane"/>
    <property type="evidence" value="ECO:0007669"/>
    <property type="project" value="TreeGrafter"/>
</dbReference>
<organism evidence="15">
    <name type="scientific">Prevotella sp. GTC17254</name>
    <dbReference type="NCBI Taxonomy" id="3236794"/>
    <lineage>
        <taxon>Bacteria</taxon>
        <taxon>Pseudomonadati</taxon>
        <taxon>Bacteroidota</taxon>
        <taxon>Bacteroidia</taxon>
        <taxon>Bacteroidales</taxon>
        <taxon>Prevotellaceae</taxon>
        <taxon>Prevotella</taxon>
    </lineage>
</organism>
<dbReference type="GO" id="GO:0009245">
    <property type="term" value="P:lipid A biosynthetic process"/>
    <property type="evidence" value="ECO:0007669"/>
    <property type="project" value="UniProtKB-UniRule"/>
</dbReference>
<evidence type="ECO:0000256" key="10">
    <source>
        <dbReference type="ARBA" id="ARBA00022840"/>
    </source>
</evidence>
<evidence type="ECO:0000256" key="5">
    <source>
        <dbReference type="ARBA" id="ARBA00022516"/>
    </source>
</evidence>
<evidence type="ECO:0000256" key="7">
    <source>
        <dbReference type="ARBA" id="ARBA00022679"/>
    </source>
</evidence>
<keyword evidence="11 13" id="KW-0443">Lipid metabolism</keyword>
<sequence length="391" mass="45085">MRTEGDLIKINEWLLPFSWLYGIGVRFRNCLFEMGVLKSTAFDIPVISVGNITVGGSGKTPHVEYLIRLLEDKVKVAVLSRGYKRKSRGYLLADTDTTMEQIGDEPFQMKKKYPNAYIAVDGNRRRGINRLITDEATNDTDVVLLDDAFQHRYVKPGINILLVDYHRIIIYDKLLPAGRLREPHAGKNRADIVIITKCPKDLNPMEFRVLTKAMDLYPYQSLFFSTIEYVDPQAVFDEKKIEKEDLKDYNILLLTGIASPQQMEQDLTACVKTLTPMSYPDHHRFTTRDIEDIERAFTALPEPRIILTTEKDAARLSILDGFSEDTRKHLYALPIQTKFMLDDEELFNNKIIDYVRKNSRNSILVKGKDDNKSKNGNHTRNRSRTISFRDN</sequence>
<accession>A0AB33ITZ7</accession>
<keyword evidence="5 13" id="KW-0444">Lipid biosynthesis</keyword>
<evidence type="ECO:0000256" key="2">
    <source>
        <dbReference type="ARBA" id="ARBA00004870"/>
    </source>
</evidence>
<comment type="catalytic activity">
    <reaction evidence="13">
        <text>a lipid A disaccharide + ATP = a lipid IVA + ADP + H(+)</text>
        <dbReference type="Rhea" id="RHEA:67840"/>
        <dbReference type="ChEBI" id="CHEBI:15378"/>
        <dbReference type="ChEBI" id="CHEBI:30616"/>
        <dbReference type="ChEBI" id="CHEBI:176343"/>
        <dbReference type="ChEBI" id="CHEBI:176425"/>
        <dbReference type="ChEBI" id="CHEBI:456216"/>
        <dbReference type="EC" id="2.7.1.130"/>
    </reaction>
</comment>
<name>A0AB33ITZ7_9BACT</name>
<evidence type="ECO:0000256" key="4">
    <source>
        <dbReference type="ARBA" id="ARBA00016436"/>
    </source>
</evidence>
<evidence type="ECO:0000256" key="11">
    <source>
        <dbReference type="ARBA" id="ARBA00023098"/>
    </source>
</evidence>
<proteinExistence type="inferred from homology"/>
<dbReference type="EMBL" id="AP035786">
    <property type="protein sequence ID" value="BFO72674.1"/>
    <property type="molecule type" value="Genomic_DNA"/>
</dbReference>
<evidence type="ECO:0000313" key="15">
    <source>
        <dbReference type="EMBL" id="BFO72674.1"/>
    </source>
</evidence>
<evidence type="ECO:0000256" key="9">
    <source>
        <dbReference type="ARBA" id="ARBA00022777"/>
    </source>
</evidence>
<feature type="binding site" evidence="13">
    <location>
        <begin position="53"/>
        <end position="60"/>
    </location>
    <ligand>
        <name>ATP</name>
        <dbReference type="ChEBI" id="CHEBI:30616"/>
    </ligand>
</feature>
<keyword evidence="8 13" id="KW-0547">Nucleotide-binding</keyword>
<evidence type="ECO:0000256" key="13">
    <source>
        <dbReference type="HAMAP-Rule" id="MF_00409"/>
    </source>
</evidence>
<keyword evidence="9 13" id="KW-0418">Kinase</keyword>
<keyword evidence="10 13" id="KW-0067">ATP-binding</keyword>
<dbReference type="GO" id="GO:0005524">
    <property type="term" value="F:ATP binding"/>
    <property type="evidence" value="ECO:0007669"/>
    <property type="project" value="UniProtKB-UniRule"/>
</dbReference>
<dbReference type="Pfam" id="PF02606">
    <property type="entry name" value="LpxK"/>
    <property type="match status" value="1"/>
</dbReference>
<evidence type="ECO:0000256" key="3">
    <source>
        <dbReference type="ARBA" id="ARBA00012071"/>
    </source>
</evidence>
<dbReference type="EC" id="2.7.1.130" evidence="3 13"/>
<evidence type="ECO:0000256" key="14">
    <source>
        <dbReference type="SAM" id="MobiDB-lite"/>
    </source>
</evidence>
<dbReference type="InterPro" id="IPR003758">
    <property type="entry name" value="LpxK"/>
</dbReference>
<dbReference type="InterPro" id="IPR027417">
    <property type="entry name" value="P-loop_NTPase"/>
</dbReference>
<comment type="function">
    <text evidence="1 13">Transfers the gamma-phosphate of ATP to the 4'-position of a tetraacyldisaccharide 1-phosphate intermediate (termed DS-1-P) to form tetraacyldisaccharide 1,4'-bis-phosphate (lipid IVA).</text>
</comment>
<protein>
    <recommendedName>
        <fullName evidence="4 13">Tetraacyldisaccharide 4'-kinase</fullName>
        <ecNumber evidence="3 13">2.7.1.130</ecNumber>
    </recommendedName>
    <alternativeName>
        <fullName evidence="12 13">Lipid A 4'-kinase</fullName>
    </alternativeName>
</protein>
<dbReference type="NCBIfam" id="TIGR00682">
    <property type="entry name" value="lpxK"/>
    <property type="match status" value="1"/>
</dbReference>
<dbReference type="HAMAP" id="MF_00409">
    <property type="entry name" value="LpxK"/>
    <property type="match status" value="1"/>
</dbReference>
<evidence type="ECO:0000256" key="12">
    <source>
        <dbReference type="ARBA" id="ARBA00029757"/>
    </source>
</evidence>
<dbReference type="PANTHER" id="PTHR42724">
    <property type="entry name" value="TETRAACYLDISACCHARIDE 4'-KINASE"/>
    <property type="match status" value="1"/>
</dbReference>
<dbReference type="PANTHER" id="PTHR42724:SF1">
    <property type="entry name" value="TETRAACYLDISACCHARIDE 4'-KINASE, MITOCHONDRIAL-RELATED"/>
    <property type="match status" value="1"/>
</dbReference>
<keyword evidence="6 13" id="KW-0441">Lipid A biosynthesis</keyword>
<feature type="region of interest" description="Disordered" evidence="14">
    <location>
        <begin position="365"/>
        <end position="391"/>
    </location>
</feature>
<dbReference type="SUPFAM" id="SSF52540">
    <property type="entry name" value="P-loop containing nucleoside triphosphate hydrolases"/>
    <property type="match status" value="1"/>
</dbReference>
<comment type="similarity">
    <text evidence="13">Belongs to the LpxK family.</text>
</comment>
<evidence type="ECO:0000256" key="6">
    <source>
        <dbReference type="ARBA" id="ARBA00022556"/>
    </source>
</evidence>
<gene>
    <name evidence="13 15" type="primary">lpxK</name>
    <name evidence="15" type="ORF">GTC17254_02710</name>
</gene>
<evidence type="ECO:0000256" key="1">
    <source>
        <dbReference type="ARBA" id="ARBA00002274"/>
    </source>
</evidence>
<reference evidence="15" key="1">
    <citation type="submission" date="2024-07" db="EMBL/GenBank/DDBJ databases">
        <title>Complete genome sequence of Prevotella sp. YM-2024 GTC17254.</title>
        <authorList>
            <person name="Hayashi M."/>
            <person name="Muto Y."/>
            <person name="Tanaka K."/>
            <person name="Niwa H."/>
        </authorList>
    </citation>
    <scope>NUCLEOTIDE SEQUENCE</scope>
    <source>
        <strain evidence="15">GTC17254</strain>
    </source>
</reference>
<keyword evidence="7 13" id="KW-0808">Transferase</keyword>
<dbReference type="AlphaFoldDB" id="A0AB33ITZ7"/>
<comment type="pathway">
    <text evidence="2 13">Glycolipid biosynthesis; lipid IV(A) biosynthesis; lipid IV(A) from (3R)-3-hydroxytetradecanoyl-[acyl-carrier-protein] and UDP-N-acetyl-alpha-D-glucosamine: step 6/6.</text>
</comment>
<evidence type="ECO:0000256" key="8">
    <source>
        <dbReference type="ARBA" id="ARBA00022741"/>
    </source>
</evidence>
<dbReference type="GO" id="GO:0009029">
    <property type="term" value="F:lipid-A 4'-kinase activity"/>
    <property type="evidence" value="ECO:0007669"/>
    <property type="project" value="UniProtKB-UniRule"/>
</dbReference>